<evidence type="ECO:0000313" key="3">
    <source>
        <dbReference type="Proteomes" id="UP000001628"/>
    </source>
</evidence>
<dbReference type="GeneID" id="22585903"/>
<dbReference type="HOGENOM" id="CLU_466991_0_0_1"/>
<evidence type="ECO:0000256" key="1">
    <source>
        <dbReference type="SAM" id="MobiDB-lite"/>
    </source>
</evidence>
<feature type="region of interest" description="Disordered" evidence="1">
    <location>
        <begin position="64"/>
        <end position="176"/>
    </location>
</feature>
<feature type="compositionally biased region" description="Polar residues" evidence="1">
    <location>
        <begin position="219"/>
        <end position="231"/>
    </location>
</feature>
<dbReference type="KEGG" id="pbn:PADG_07408"/>
<dbReference type="InParanoid" id="C1GJH2"/>
<feature type="compositionally biased region" description="Pro residues" evidence="1">
    <location>
        <begin position="92"/>
        <end position="110"/>
    </location>
</feature>
<feature type="region of interest" description="Disordered" evidence="1">
    <location>
        <begin position="1"/>
        <end position="42"/>
    </location>
</feature>
<organism evidence="2 3">
    <name type="scientific">Paracoccidioides brasiliensis (strain Pb18)</name>
    <dbReference type="NCBI Taxonomy" id="502780"/>
    <lineage>
        <taxon>Eukaryota</taxon>
        <taxon>Fungi</taxon>
        <taxon>Dikarya</taxon>
        <taxon>Ascomycota</taxon>
        <taxon>Pezizomycotina</taxon>
        <taxon>Eurotiomycetes</taxon>
        <taxon>Eurotiomycetidae</taxon>
        <taxon>Onygenales</taxon>
        <taxon>Ajellomycetaceae</taxon>
        <taxon>Paracoccidioides</taxon>
    </lineage>
</organism>
<feature type="compositionally biased region" description="Basic and acidic residues" evidence="1">
    <location>
        <begin position="18"/>
        <end position="31"/>
    </location>
</feature>
<feature type="region of interest" description="Disordered" evidence="1">
    <location>
        <begin position="288"/>
        <end position="309"/>
    </location>
</feature>
<reference evidence="2 3" key="1">
    <citation type="journal article" date="2011" name="PLoS Genet.">
        <title>Comparative genomic analysis of human fungal pathogens causing paracoccidioidomycosis.</title>
        <authorList>
            <person name="Desjardins C.A."/>
            <person name="Champion M.D."/>
            <person name="Holder J.W."/>
            <person name="Muszewska A."/>
            <person name="Goldberg J."/>
            <person name="Bailao A.M."/>
            <person name="Brigido M.M."/>
            <person name="Ferreira M.E."/>
            <person name="Garcia A.M."/>
            <person name="Grynberg M."/>
            <person name="Gujja S."/>
            <person name="Heiman D.I."/>
            <person name="Henn M.R."/>
            <person name="Kodira C.D."/>
            <person name="Leon-Narvaez H."/>
            <person name="Longo L.V."/>
            <person name="Ma L.J."/>
            <person name="Malavazi I."/>
            <person name="Matsuo A.L."/>
            <person name="Morais F.V."/>
            <person name="Pereira M."/>
            <person name="Rodriguez-Brito S."/>
            <person name="Sakthikumar S."/>
            <person name="Salem-Izacc S.M."/>
            <person name="Sykes S.M."/>
            <person name="Teixeira M.M."/>
            <person name="Vallejo M.C."/>
            <person name="Walter M.E."/>
            <person name="Yandava C."/>
            <person name="Young S."/>
            <person name="Zeng Q."/>
            <person name="Zucker J."/>
            <person name="Felipe M.S."/>
            <person name="Goldman G.H."/>
            <person name="Haas B.J."/>
            <person name="McEwen J.G."/>
            <person name="Nino-Vega G."/>
            <person name="Puccia R."/>
            <person name="San-Blas G."/>
            <person name="Soares C.M."/>
            <person name="Birren B.W."/>
            <person name="Cuomo C.A."/>
        </authorList>
    </citation>
    <scope>NUCLEOTIDE SEQUENCE [LARGE SCALE GENOMIC DNA]</scope>
    <source>
        <strain evidence="2 3">Pb18</strain>
    </source>
</reference>
<feature type="region of interest" description="Disordered" evidence="1">
    <location>
        <begin position="191"/>
        <end position="231"/>
    </location>
</feature>
<name>C1GJH2_PARBD</name>
<feature type="compositionally biased region" description="Polar residues" evidence="1">
    <location>
        <begin position="145"/>
        <end position="161"/>
    </location>
</feature>
<dbReference type="RefSeq" id="XP_010762721.1">
    <property type="nucleotide sequence ID" value="XM_010764419.1"/>
</dbReference>
<dbReference type="EMBL" id="KN275967">
    <property type="protein sequence ID" value="EEH42588.2"/>
    <property type="molecule type" value="Genomic_DNA"/>
</dbReference>
<feature type="region of interest" description="Disordered" evidence="1">
    <location>
        <begin position="354"/>
        <end position="388"/>
    </location>
</feature>
<dbReference type="eggNOG" id="ENOG502RNTC">
    <property type="taxonomic scope" value="Eukaryota"/>
</dbReference>
<accession>C1GJH2</accession>
<sequence>MRLLQGAGYRPPGGFSDEDGRVSSLRERFRDQGNSPEAVETSALRATIKGARASYGIAGTSWPSRFMWATSTRGSRGRRGTPSHSHRANAPIPAPQNPEKPPPPPPPLSPPLSLAPRCDVSPNTLLPPKHGLPSKPPAEVCVPISGNTQPCAPLSSPSQPGEMSRPPPSSENPRHGVASLCDLAHHIRNSHPTPACDVQDSISDTPTEPPPLGRGATGADSSSPNITSSDGSLEDFCRLPDLQNNIPIDPAILADDAPWDIGDLHLPIHPARCGTVVNVPCYYSTSDDFLSDEQSTGRKRGRQQPEEPVAKRLRVAYASSMEGSSTALRSHFLSLQLDDRLQCSGELHARLSAGNKGGRRECAASRPLGSSQGWRKSAWARRGDKGPQRQAVVMAPRGLRTAPEHDGGAPTLAGDREVFSGKDGIGAAPAGVYASETREGNAYSRICNPGVPAASASPGGLLIFLLLGGDPSSAQVYITGEGMPPAHRTAMRSPLLLYSIRSHGRMIPTLLSLLLAAAPCFNGWREHPGTSTPVTIPISWYTQRAPSASRSIVLLTLKHDPSVPKSGVSNWSSIPHQRPSPPSL</sequence>
<keyword evidence="3" id="KW-1185">Reference proteome</keyword>
<dbReference type="OrthoDB" id="4206122at2759"/>
<dbReference type="VEuPathDB" id="FungiDB:PADG_07408"/>
<feature type="region of interest" description="Disordered" evidence="1">
    <location>
        <begin position="563"/>
        <end position="584"/>
    </location>
</feature>
<gene>
    <name evidence="2" type="ORF">PADG_07408</name>
</gene>
<dbReference type="STRING" id="502780.C1GJH2"/>
<evidence type="ECO:0000313" key="2">
    <source>
        <dbReference type="EMBL" id="EEH42588.2"/>
    </source>
</evidence>
<feature type="compositionally biased region" description="Basic residues" evidence="1">
    <location>
        <begin position="75"/>
        <end position="87"/>
    </location>
</feature>
<dbReference type="AlphaFoldDB" id="C1GJH2"/>
<proteinExistence type="predicted"/>
<dbReference type="Proteomes" id="UP000001628">
    <property type="component" value="Unassembled WGS sequence"/>
</dbReference>
<protein>
    <submittedName>
        <fullName evidence="2">Uncharacterized protein</fullName>
    </submittedName>
</protein>